<name>A0A382H162_9ZZZZ</name>
<keyword evidence="2" id="KW-0472">Membrane</keyword>
<feature type="transmembrane region" description="Helical" evidence="2">
    <location>
        <begin position="12"/>
        <end position="40"/>
    </location>
</feature>
<evidence type="ECO:0000256" key="1">
    <source>
        <dbReference type="SAM" id="Coils"/>
    </source>
</evidence>
<gene>
    <name evidence="4" type="ORF">METZ01_LOCUS233541</name>
</gene>
<keyword evidence="2" id="KW-0812">Transmembrane</keyword>
<feature type="coiled-coil region" evidence="1">
    <location>
        <begin position="93"/>
        <end position="204"/>
    </location>
</feature>
<organism evidence="4">
    <name type="scientific">marine metagenome</name>
    <dbReference type="NCBI Taxonomy" id="408172"/>
    <lineage>
        <taxon>unclassified sequences</taxon>
        <taxon>metagenomes</taxon>
        <taxon>ecological metagenomes</taxon>
    </lineage>
</organism>
<dbReference type="InterPro" id="IPR006665">
    <property type="entry name" value="OmpA-like"/>
</dbReference>
<dbReference type="PROSITE" id="PS51123">
    <property type="entry name" value="OMPA_2"/>
    <property type="match status" value="1"/>
</dbReference>
<dbReference type="AlphaFoldDB" id="A0A382H162"/>
<evidence type="ECO:0000313" key="4">
    <source>
        <dbReference type="EMBL" id="SVB80687.1"/>
    </source>
</evidence>
<dbReference type="SUPFAM" id="SSF103088">
    <property type="entry name" value="OmpA-like"/>
    <property type="match status" value="1"/>
</dbReference>
<keyword evidence="2" id="KW-1133">Transmembrane helix</keyword>
<reference evidence="4" key="1">
    <citation type="submission" date="2018-05" db="EMBL/GenBank/DDBJ databases">
        <authorList>
            <person name="Lanie J.A."/>
            <person name="Ng W.-L."/>
            <person name="Kazmierczak K.M."/>
            <person name="Andrzejewski T.M."/>
            <person name="Davidsen T.M."/>
            <person name="Wayne K.J."/>
            <person name="Tettelin H."/>
            <person name="Glass J.I."/>
            <person name="Rusch D."/>
            <person name="Podicherti R."/>
            <person name="Tsui H.-C.T."/>
            <person name="Winkler M.E."/>
        </authorList>
    </citation>
    <scope>NUCLEOTIDE SEQUENCE</scope>
</reference>
<feature type="domain" description="OmpA-like" evidence="3">
    <location>
        <begin position="268"/>
        <end position="327"/>
    </location>
</feature>
<dbReference type="Gene3D" id="3.30.1330.60">
    <property type="entry name" value="OmpA-like domain"/>
    <property type="match status" value="1"/>
</dbReference>
<keyword evidence="1" id="KW-0175">Coiled coil</keyword>
<feature type="non-terminal residue" evidence="4">
    <location>
        <position position="327"/>
    </location>
</feature>
<protein>
    <recommendedName>
        <fullName evidence="3">OmpA-like domain-containing protein</fullName>
    </recommendedName>
</protein>
<accession>A0A382H162</accession>
<evidence type="ECO:0000256" key="2">
    <source>
        <dbReference type="SAM" id="Phobius"/>
    </source>
</evidence>
<dbReference type="EMBL" id="UINC01058431">
    <property type="protein sequence ID" value="SVB80687.1"/>
    <property type="molecule type" value="Genomic_DNA"/>
</dbReference>
<proteinExistence type="predicted"/>
<sequence length="327" mass="36514">MISRNQHRTDIWPGFVDALAALLMVIIFLLMVFVIAQFFLNDALTGRDEALERLQGQVSDLADLLSLERQANEELRASTAKLSDELQASISISDGLKKQVKNLKLQAKTAEELAANLKNELALSLSNIGANEEIIESQLTQISALRNDVESLKALREELEEKVTQLLSKVSNKDEQLITEKKLSQTARAQIALLNKQVTALRKQILQIANTLEASEKIAKQRRVKIANLGKRLNAALASKVQELARYRSEFFGRLRDVLGSQPGIRIVGDRFVFQSEVLFSKGSDQLESEGQKQIQQLAGTLRAITVKIPKNIDWILRVDGHTDQIP</sequence>
<evidence type="ECO:0000259" key="3">
    <source>
        <dbReference type="PROSITE" id="PS51123"/>
    </source>
</evidence>
<dbReference type="InterPro" id="IPR036737">
    <property type="entry name" value="OmpA-like_sf"/>
</dbReference>